<dbReference type="PANTHER" id="PTHR42698">
    <property type="entry name" value="GTPASE ERA"/>
    <property type="match status" value="1"/>
</dbReference>
<evidence type="ECO:0000259" key="4">
    <source>
        <dbReference type="Pfam" id="PF01926"/>
    </source>
</evidence>
<evidence type="ECO:0000256" key="2">
    <source>
        <dbReference type="SAM" id="MobiDB-lite"/>
    </source>
</evidence>
<keyword evidence="3" id="KW-0472">Membrane</keyword>
<feature type="transmembrane region" description="Helical" evidence="3">
    <location>
        <begin position="447"/>
        <end position="468"/>
    </location>
</feature>
<feature type="domain" description="G" evidence="4">
    <location>
        <begin position="78"/>
        <end position="192"/>
    </location>
</feature>
<accession>A0ABP6PJ15</accession>
<dbReference type="EMBL" id="BAAAVV010000011">
    <property type="protein sequence ID" value="GAA3179542.1"/>
    <property type="molecule type" value="Genomic_DNA"/>
</dbReference>
<feature type="coiled-coil region" evidence="1">
    <location>
        <begin position="509"/>
        <end position="536"/>
    </location>
</feature>
<evidence type="ECO:0000256" key="1">
    <source>
        <dbReference type="SAM" id="Coils"/>
    </source>
</evidence>
<dbReference type="PANTHER" id="PTHR42698:SF1">
    <property type="entry name" value="GTPASE ERA, MITOCHONDRIAL"/>
    <property type="match status" value="1"/>
</dbReference>
<dbReference type="Gene3D" id="3.40.50.300">
    <property type="entry name" value="P-loop containing nucleotide triphosphate hydrolases"/>
    <property type="match status" value="1"/>
</dbReference>
<dbReference type="Pfam" id="PF01926">
    <property type="entry name" value="MMR_HSR1"/>
    <property type="match status" value="1"/>
</dbReference>
<evidence type="ECO:0000313" key="5">
    <source>
        <dbReference type="EMBL" id="GAA3179542.1"/>
    </source>
</evidence>
<dbReference type="Proteomes" id="UP001499924">
    <property type="component" value="Unassembled WGS sequence"/>
</dbReference>
<keyword evidence="3" id="KW-1133">Transmembrane helix</keyword>
<dbReference type="SUPFAM" id="SSF52540">
    <property type="entry name" value="P-loop containing nucleoside triphosphate hydrolases"/>
    <property type="match status" value="1"/>
</dbReference>
<proteinExistence type="predicted"/>
<evidence type="ECO:0000256" key="3">
    <source>
        <dbReference type="SAM" id="Phobius"/>
    </source>
</evidence>
<dbReference type="InterPro" id="IPR006073">
    <property type="entry name" value="GTP-bd"/>
</dbReference>
<feature type="transmembrane region" description="Helical" evidence="3">
    <location>
        <begin position="488"/>
        <end position="508"/>
    </location>
</feature>
<name>A0ABP6PJ15_9ACTN</name>
<dbReference type="InterPro" id="IPR027417">
    <property type="entry name" value="P-loop_NTPase"/>
</dbReference>
<reference evidence="6" key="1">
    <citation type="journal article" date="2019" name="Int. J. Syst. Evol. Microbiol.">
        <title>The Global Catalogue of Microorganisms (GCM) 10K type strain sequencing project: providing services to taxonomists for standard genome sequencing and annotation.</title>
        <authorList>
            <consortium name="The Broad Institute Genomics Platform"/>
            <consortium name="The Broad Institute Genome Sequencing Center for Infectious Disease"/>
            <person name="Wu L."/>
            <person name="Ma J."/>
        </authorList>
    </citation>
    <scope>NUCLEOTIDE SEQUENCE [LARGE SCALE GENOMIC DNA]</scope>
    <source>
        <strain evidence="6">JCM 15614</strain>
    </source>
</reference>
<organism evidence="5 6">
    <name type="scientific">Blastococcus jejuensis</name>
    <dbReference type="NCBI Taxonomy" id="351224"/>
    <lineage>
        <taxon>Bacteria</taxon>
        <taxon>Bacillati</taxon>
        <taxon>Actinomycetota</taxon>
        <taxon>Actinomycetes</taxon>
        <taxon>Geodermatophilales</taxon>
        <taxon>Geodermatophilaceae</taxon>
        <taxon>Blastococcus</taxon>
    </lineage>
</organism>
<feature type="compositionally biased region" description="Basic and acidic residues" evidence="2">
    <location>
        <begin position="19"/>
        <end position="30"/>
    </location>
</feature>
<keyword evidence="3" id="KW-0812">Transmembrane</keyword>
<keyword evidence="1" id="KW-0175">Coiled coil</keyword>
<gene>
    <name evidence="5" type="ORF">GCM10010531_36970</name>
</gene>
<keyword evidence="6" id="KW-1185">Reference proteome</keyword>
<evidence type="ECO:0000313" key="6">
    <source>
        <dbReference type="Proteomes" id="UP001499924"/>
    </source>
</evidence>
<protein>
    <recommendedName>
        <fullName evidence="4">G domain-containing protein</fullName>
    </recommendedName>
</protein>
<sequence>MRPSGCGRRQPPWPRPVGRRREAAVTRRGETPLTERLAALREAVELAEGRLEVPEVGQARALLAKAGARAALGDATVVALAGATGSGKSTLFNALSGAEVSSPGVRRPTTGVAHATVWGPAESGPVGAADRLLDWLEVPRRHRHPPEPALDGLILLDLPDHDSVRIEHRLEVDRLVGLVDVLVWVLDPEKYADAAVHDRYLVPLAGHSGVLLVVLNQVDRLDPTALAACRADLRGLLDREGLDRVPLLGVSARTGSGVAELRGELARRVSARRAATDRLVADVRASAGGLSRHCAPGDGAVGGELGHREREELTAALALAAGVPTVTAAVERSTRRAGTAVTGWPVVRWTRKFRPDPLGRLHLGDGRSRTSLPSTGAVELAGVSTAVRRARDVAGEGLSQAWRDELRRTVEVSEERLADRIDRAVAGTDLGPERTPLWQRAVGGLQWLLAVVALAGALWLLALVVLGFVQLDDVVPLPRVQGVPLPTLLLVAGLLAGLLLAVVARPLVALRARRRARTAERRLRASIEEVADAEVLAPMAELRSDAAAFCAAVATAGR</sequence>
<feature type="region of interest" description="Disordered" evidence="2">
    <location>
        <begin position="1"/>
        <end position="30"/>
    </location>
</feature>
<comment type="caution">
    <text evidence="5">The sequence shown here is derived from an EMBL/GenBank/DDBJ whole genome shotgun (WGS) entry which is preliminary data.</text>
</comment>
<dbReference type="InterPro" id="IPR005662">
    <property type="entry name" value="GTPase_Era-like"/>
</dbReference>